<keyword evidence="2" id="KW-0805">Transcription regulation</keyword>
<evidence type="ECO:0000313" key="6">
    <source>
        <dbReference type="Proteomes" id="UP001201262"/>
    </source>
</evidence>
<comment type="caution">
    <text evidence="5">The sequence shown here is derived from an EMBL/GenBank/DDBJ whole genome shotgun (WGS) entry which is preliminary data.</text>
</comment>
<evidence type="ECO:0000256" key="3">
    <source>
        <dbReference type="ARBA" id="ARBA00023163"/>
    </source>
</evidence>
<keyword evidence="3" id="KW-0804">Transcription</keyword>
<dbReference type="GO" id="GO:0005634">
    <property type="term" value="C:nucleus"/>
    <property type="evidence" value="ECO:0007669"/>
    <property type="project" value="UniProtKB-SubCell"/>
</dbReference>
<comment type="subcellular location">
    <subcellularLocation>
        <location evidence="1">Nucleus</location>
    </subcellularLocation>
</comment>
<dbReference type="AlphaFoldDB" id="A0AAD4KUV6"/>
<dbReference type="PANTHER" id="PTHR31001">
    <property type="entry name" value="UNCHARACTERIZED TRANSCRIPTIONAL REGULATORY PROTEIN"/>
    <property type="match status" value="1"/>
</dbReference>
<proteinExistence type="predicted"/>
<accession>A0AAD4KUV6</accession>
<dbReference type="PANTHER" id="PTHR31001:SF53">
    <property type="entry name" value="ZN(II)2CYS6 TRANSCRIPTION FACTOR (EUROFUNG)"/>
    <property type="match status" value="1"/>
</dbReference>
<dbReference type="GeneID" id="70241525"/>
<keyword evidence="6" id="KW-1185">Reference proteome</keyword>
<gene>
    <name evidence="5" type="ORF">BGW36DRAFT_296122</name>
</gene>
<evidence type="ECO:0000256" key="4">
    <source>
        <dbReference type="ARBA" id="ARBA00023242"/>
    </source>
</evidence>
<sequence>MTFDEYLIAFSGRWEAVGFIITMFGICAAHTTVDDPLFNGLGLSAADHKNLGILATAGSDRCLQFCDSMGVMGDALGWLLLQHINLLTLVCGDYDYRPRKRLGELSTLLFAMGYHQLDTGDDLPFFLAEGRKRLMVSAYTCDKALATFLGCPPLIAYRFCRIQPPLDLAPAELVAEPVVREAAIRKLDSQGWNTKGFIKGSSWSRISLRLAHVRELVMELSLDSHYQNIWKQAEEISHLFSQVRSELPSFLRWDERTESALRLTNTFPIYIHLDLLYSNFLLQRILVKHSLTGPETLISLAHQILTATLTQIAIGQRCSNPFSELGWLIPYFGLPSAGILAIELLRLTQNPQLRLNETPFPRSEVIQNLSILVSHIQYIILPQKGNYEICQQGRKVISYILEYVLDQPPTDVTVSVPPVVPNNLIPPDWLADEWLNDGTDFIKWIDGLDWDEDNEL</sequence>
<evidence type="ECO:0000313" key="5">
    <source>
        <dbReference type="EMBL" id="KAH8697480.1"/>
    </source>
</evidence>
<organism evidence="5 6">
    <name type="scientific">Talaromyces proteolyticus</name>
    <dbReference type="NCBI Taxonomy" id="1131652"/>
    <lineage>
        <taxon>Eukaryota</taxon>
        <taxon>Fungi</taxon>
        <taxon>Dikarya</taxon>
        <taxon>Ascomycota</taxon>
        <taxon>Pezizomycotina</taxon>
        <taxon>Eurotiomycetes</taxon>
        <taxon>Eurotiomycetidae</taxon>
        <taxon>Eurotiales</taxon>
        <taxon>Trichocomaceae</taxon>
        <taxon>Talaromyces</taxon>
        <taxon>Talaromyces sect. Bacilispori</taxon>
    </lineage>
</organism>
<dbReference type="Proteomes" id="UP001201262">
    <property type="component" value="Unassembled WGS sequence"/>
</dbReference>
<dbReference type="CDD" id="cd12148">
    <property type="entry name" value="fungal_TF_MHR"/>
    <property type="match status" value="1"/>
</dbReference>
<keyword evidence="4" id="KW-0539">Nucleus</keyword>
<dbReference type="RefSeq" id="XP_046072181.1">
    <property type="nucleotide sequence ID" value="XM_046211238.1"/>
</dbReference>
<dbReference type="EMBL" id="JAJTJA010000006">
    <property type="protein sequence ID" value="KAH8697480.1"/>
    <property type="molecule type" value="Genomic_DNA"/>
</dbReference>
<protein>
    <submittedName>
        <fullName evidence="5">Chromatin structure remodeling complex protein RSC3</fullName>
    </submittedName>
</protein>
<dbReference type="InterPro" id="IPR050613">
    <property type="entry name" value="Sec_Metabolite_Reg"/>
</dbReference>
<reference evidence="5" key="1">
    <citation type="submission" date="2021-12" db="EMBL/GenBank/DDBJ databases">
        <title>Convergent genome expansion in fungi linked to evolution of root-endophyte symbiosis.</title>
        <authorList>
            <consortium name="DOE Joint Genome Institute"/>
            <person name="Ke Y.-H."/>
            <person name="Bonito G."/>
            <person name="Liao H.-L."/>
            <person name="Looney B."/>
            <person name="Rojas-Flechas A."/>
            <person name="Nash J."/>
            <person name="Hameed K."/>
            <person name="Schadt C."/>
            <person name="Martin F."/>
            <person name="Crous P.W."/>
            <person name="Miettinen O."/>
            <person name="Magnuson J.K."/>
            <person name="Labbe J."/>
            <person name="Jacobson D."/>
            <person name="Doktycz M.J."/>
            <person name="Veneault-Fourrey C."/>
            <person name="Kuo A."/>
            <person name="Mondo S."/>
            <person name="Calhoun S."/>
            <person name="Riley R."/>
            <person name="Ohm R."/>
            <person name="LaButti K."/>
            <person name="Andreopoulos B."/>
            <person name="Pangilinan J."/>
            <person name="Nolan M."/>
            <person name="Tritt A."/>
            <person name="Clum A."/>
            <person name="Lipzen A."/>
            <person name="Daum C."/>
            <person name="Barry K."/>
            <person name="Grigoriev I.V."/>
            <person name="Vilgalys R."/>
        </authorList>
    </citation>
    <scope>NUCLEOTIDE SEQUENCE</scope>
    <source>
        <strain evidence="5">PMI_201</strain>
    </source>
</reference>
<evidence type="ECO:0000256" key="2">
    <source>
        <dbReference type="ARBA" id="ARBA00023015"/>
    </source>
</evidence>
<name>A0AAD4KUV6_9EURO</name>
<evidence type="ECO:0000256" key="1">
    <source>
        <dbReference type="ARBA" id="ARBA00004123"/>
    </source>
</evidence>